<comment type="caution">
    <text evidence="1">The sequence shown here is derived from an EMBL/GenBank/DDBJ whole genome shotgun (WGS) entry which is preliminary data.</text>
</comment>
<organism evidence="1 2">
    <name type="scientific">Rhizoctonia solani</name>
    <dbReference type="NCBI Taxonomy" id="456999"/>
    <lineage>
        <taxon>Eukaryota</taxon>
        <taxon>Fungi</taxon>
        <taxon>Dikarya</taxon>
        <taxon>Basidiomycota</taxon>
        <taxon>Agaricomycotina</taxon>
        <taxon>Agaricomycetes</taxon>
        <taxon>Cantharellales</taxon>
        <taxon>Ceratobasidiaceae</taxon>
        <taxon>Rhizoctonia</taxon>
    </lineage>
</organism>
<reference evidence="1" key="1">
    <citation type="submission" date="2021-01" db="EMBL/GenBank/DDBJ databases">
        <authorList>
            <person name="Kaushik A."/>
        </authorList>
    </citation>
    <scope>NUCLEOTIDE SEQUENCE</scope>
    <source>
        <strain evidence="1">Type strain: AG8-Rh-89/</strain>
    </source>
</reference>
<sequence>MSSLFKGLFGIPDVQANPVNQVPNEGGAPPPPAVLGLINIVDQMPAELEGQAPVTGNNIGENERLGFSYCVLGGEMAGGEPVLTIALGGNGGVDETVGNDDIATAGDVISQA</sequence>
<gene>
    <name evidence="1" type="ORF">RDB_LOCUS122964</name>
</gene>
<name>A0A8H3HKQ7_9AGAM</name>
<dbReference type="Proteomes" id="UP000663850">
    <property type="component" value="Unassembled WGS sequence"/>
</dbReference>
<accession>A0A8H3HKQ7</accession>
<proteinExistence type="predicted"/>
<evidence type="ECO:0000313" key="1">
    <source>
        <dbReference type="EMBL" id="CAE6525031.1"/>
    </source>
</evidence>
<dbReference type="AlphaFoldDB" id="A0A8H3HKQ7"/>
<evidence type="ECO:0000313" key="2">
    <source>
        <dbReference type="Proteomes" id="UP000663850"/>
    </source>
</evidence>
<dbReference type="EMBL" id="CAJMWZ010006597">
    <property type="protein sequence ID" value="CAE6525031.1"/>
    <property type="molecule type" value="Genomic_DNA"/>
</dbReference>
<protein>
    <submittedName>
        <fullName evidence="1">Uncharacterized protein</fullName>
    </submittedName>
</protein>